<organism evidence="11 12">
    <name type="scientific">Jatropha curcas</name>
    <name type="common">Barbados nut</name>
    <dbReference type="NCBI Taxonomy" id="180498"/>
    <lineage>
        <taxon>Eukaryota</taxon>
        <taxon>Viridiplantae</taxon>
        <taxon>Streptophyta</taxon>
        <taxon>Embryophyta</taxon>
        <taxon>Tracheophyta</taxon>
        <taxon>Spermatophyta</taxon>
        <taxon>Magnoliopsida</taxon>
        <taxon>eudicotyledons</taxon>
        <taxon>Gunneridae</taxon>
        <taxon>Pentapetalae</taxon>
        <taxon>rosids</taxon>
        <taxon>fabids</taxon>
        <taxon>Malpighiales</taxon>
        <taxon>Euphorbiaceae</taxon>
        <taxon>Crotonoideae</taxon>
        <taxon>Jatropheae</taxon>
        <taxon>Jatropha</taxon>
    </lineage>
</organism>
<protein>
    <recommendedName>
        <fullName evidence="13">Tripeptidyl-peptidase II</fullName>
    </recommendedName>
</protein>
<feature type="domain" description="Tripeptidyl-peptidase II galactose-binding" evidence="10">
    <location>
        <begin position="361"/>
        <end position="445"/>
    </location>
</feature>
<evidence type="ECO:0000259" key="7">
    <source>
        <dbReference type="Pfam" id="PF00082"/>
    </source>
</evidence>
<feature type="domain" description="Peptidase S8/S53" evidence="7">
    <location>
        <begin position="9"/>
        <end position="189"/>
    </location>
</feature>
<keyword evidence="12" id="KW-1185">Reference proteome</keyword>
<dbReference type="InterPro" id="IPR046940">
    <property type="entry name" value="TPPII_Ig-like_sf"/>
</dbReference>
<evidence type="ECO:0000256" key="1">
    <source>
        <dbReference type="ARBA" id="ARBA00011073"/>
    </source>
</evidence>
<feature type="domain" description="Tripeptidyl peptidase II second Ig-like" evidence="8">
    <location>
        <begin position="487"/>
        <end position="673"/>
    </location>
</feature>
<feature type="domain" description="Tripeptidyl-peptidase II first Ig-like" evidence="9">
    <location>
        <begin position="235"/>
        <end position="341"/>
    </location>
</feature>
<evidence type="ECO:0000256" key="5">
    <source>
        <dbReference type="PROSITE-ProRule" id="PRU01240"/>
    </source>
</evidence>
<dbReference type="Pfam" id="PF21316">
    <property type="entry name" value="TPPII_GBD"/>
    <property type="match status" value="1"/>
</dbReference>
<dbReference type="MEROPS" id="S08.A56"/>
<dbReference type="GO" id="GO:0008240">
    <property type="term" value="F:tripeptidyl-peptidase activity"/>
    <property type="evidence" value="ECO:0007669"/>
    <property type="project" value="TreeGrafter"/>
</dbReference>
<dbReference type="FunFam" id="2.60.40.3170:FF:000002">
    <property type="entry name" value="Tripeptidyl-peptidase 2"/>
    <property type="match status" value="1"/>
</dbReference>
<dbReference type="InterPro" id="IPR000209">
    <property type="entry name" value="Peptidase_S8/S53_dom"/>
</dbReference>
<comment type="similarity">
    <text evidence="1 5">Belongs to the peptidase S8 family.</text>
</comment>
<dbReference type="Gene3D" id="2.60.40.3170">
    <property type="match status" value="1"/>
</dbReference>
<dbReference type="STRING" id="180498.A0A067JEM8"/>
<dbReference type="OrthoDB" id="10256524at2759"/>
<evidence type="ECO:0008006" key="13">
    <source>
        <dbReference type="Google" id="ProtNLM"/>
    </source>
</evidence>
<dbReference type="InterPro" id="IPR023828">
    <property type="entry name" value="Peptidase_S8_Ser-AS"/>
</dbReference>
<dbReference type="InterPro" id="IPR046939">
    <property type="entry name" value="TPPII_C_sf"/>
</dbReference>
<dbReference type="PROSITE" id="PS00138">
    <property type="entry name" value="SUBTILASE_SER"/>
    <property type="match status" value="1"/>
</dbReference>
<dbReference type="InterPro" id="IPR048383">
    <property type="entry name" value="TPPII_Ig-like-1"/>
</dbReference>
<evidence type="ECO:0000259" key="9">
    <source>
        <dbReference type="Pfam" id="PF21223"/>
    </source>
</evidence>
<keyword evidence="4" id="KW-0720">Serine protease</keyword>
<gene>
    <name evidence="11" type="ORF">JCGZ_26098</name>
</gene>
<dbReference type="Pfam" id="PF00082">
    <property type="entry name" value="Peptidase_S8"/>
    <property type="match status" value="1"/>
</dbReference>
<sequence length="1010" mass="111701">METDTGLTRALIGAVEHKCDLINMSYGEPTLLPDYGRFVDLVNEVVNKHRLIFVSSAGNSGPALNTVGAPGGTSSSIIGVGAYVSPAMAAGAHCVVEPPSEGLEYTWSSRGPTADGDLGVSVSAPGGAVAPVPTWTLQKRMLMNGTSMASPCACGGIALLLSAMKAEGIPVSPYSVRKALENTSIPVGESLADKLSTGQGLMQVDKAHEYIRQSKNIPSVWYEVKINRTGKSMPTSRGIYLREASVCQQPTEWTVLVEPKFHEGASNLEELVPFEECIELHSTEKAVVMTPEYLLLTHNGRSFNIVVDPTKLSDGLHYYEVYGVDCKAPWRGPIFRIPVTITKPMIVKTRPPLVSFTRMSFLPGHIERRYVEVPLGASWVEATMRTSGFDTARRFFIDTVQICPLQRPIKWESVVTFSSPYAKSFAFPVVGGQTMELTVAQFWSSGIGSHETAIIDFEIVFHGIDINKEDIMLDGSEAPVRIDAEAVLASEKLVPAAILSEIRVPYRPVDAKLSTLTTDRDKLPSGKQTLALTLTYKFKLEDAANIKPQIPLLNNRIYDTKFESQFYVISDANKRVYAIGDAYPESSKLPKGEYNLQLYLRHDNVQYLEKMKQLVLFIVRKLDDKDVIRLNFFSEPDGPVMGNGAFKSTVLVPGKKEAIYLGPPVKDKLPKNAPQGSLLLGAISYGKLSFVGLGEGKNPKKNPISYQVSYIVPPNKVDEDKGKGSSSTSSKTVSERLEEEVRDAKIKVFASLKQDLDEECSEWKKLSISLKAEYPNYTPLLAKILEGLVSKSNVEDKIAHGEDIIGAANEVIDSIDTEELAKFFSLKSDPEDEEAEKIKKKMEMTRDQLAEALYQKGLAISDIESLEDLTWIYVDVSDSSKSENIGYMETNSKVREKAEPVAAPEGTKGGKYAPGGQQDLFEENFKELRKWVDVKSSKYGTLLVIRERRCGRLGTALKVLNDMIQDDADPPKKKFYELKLSLLDEIGWSHLATYERQWMHVRFPPSLPLF</sequence>
<evidence type="ECO:0000256" key="6">
    <source>
        <dbReference type="SAM" id="MobiDB-lite"/>
    </source>
</evidence>
<evidence type="ECO:0000313" key="12">
    <source>
        <dbReference type="Proteomes" id="UP000027138"/>
    </source>
</evidence>
<evidence type="ECO:0000259" key="8">
    <source>
        <dbReference type="Pfam" id="PF12580"/>
    </source>
</evidence>
<dbReference type="GO" id="GO:0005829">
    <property type="term" value="C:cytosol"/>
    <property type="evidence" value="ECO:0007669"/>
    <property type="project" value="TreeGrafter"/>
</dbReference>
<dbReference type="InterPro" id="IPR036852">
    <property type="entry name" value="Peptidase_S8/S53_dom_sf"/>
</dbReference>
<feature type="region of interest" description="Disordered" evidence="6">
    <location>
        <begin position="896"/>
        <end position="915"/>
    </location>
</feature>
<dbReference type="Pfam" id="PF12580">
    <property type="entry name" value="TPPII"/>
    <property type="match status" value="1"/>
</dbReference>
<dbReference type="GO" id="GO:0006508">
    <property type="term" value="P:proteolysis"/>
    <property type="evidence" value="ECO:0007669"/>
    <property type="project" value="UniProtKB-KW"/>
</dbReference>
<evidence type="ECO:0000256" key="4">
    <source>
        <dbReference type="ARBA" id="ARBA00022825"/>
    </source>
</evidence>
<evidence type="ECO:0000256" key="2">
    <source>
        <dbReference type="ARBA" id="ARBA00022670"/>
    </source>
</evidence>
<evidence type="ECO:0000313" key="11">
    <source>
        <dbReference type="EMBL" id="KDP22267.1"/>
    </source>
</evidence>
<name>A0A067JEM8_JATCU</name>
<evidence type="ECO:0000259" key="10">
    <source>
        <dbReference type="Pfam" id="PF21316"/>
    </source>
</evidence>
<dbReference type="PANTHER" id="PTHR43806">
    <property type="entry name" value="PEPTIDASE S8"/>
    <property type="match status" value="1"/>
</dbReference>
<dbReference type="AlphaFoldDB" id="A0A067JEM8"/>
<dbReference type="PROSITE" id="PS51892">
    <property type="entry name" value="SUBTILASE"/>
    <property type="match status" value="1"/>
</dbReference>
<comment type="caution">
    <text evidence="5">Lacks conserved residue(s) required for the propagation of feature annotation.</text>
</comment>
<dbReference type="Gene3D" id="1.25.40.710">
    <property type="match status" value="1"/>
</dbReference>
<evidence type="ECO:0000256" key="3">
    <source>
        <dbReference type="ARBA" id="ARBA00022801"/>
    </source>
</evidence>
<dbReference type="SUPFAM" id="SSF52743">
    <property type="entry name" value="Subtilisin-like"/>
    <property type="match status" value="1"/>
</dbReference>
<dbReference type="PANTHER" id="PTHR43806:SF14">
    <property type="entry name" value="TRIPEPTIDYL-PEPTIDASE 2"/>
    <property type="match status" value="1"/>
</dbReference>
<dbReference type="Pfam" id="PF21223">
    <property type="entry name" value="TPPII_Ig-like-1"/>
    <property type="match status" value="1"/>
</dbReference>
<keyword evidence="2" id="KW-0645">Protease</keyword>
<dbReference type="EMBL" id="KK915447">
    <property type="protein sequence ID" value="KDP22267.1"/>
    <property type="molecule type" value="Genomic_DNA"/>
</dbReference>
<dbReference type="InterPro" id="IPR048384">
    <property type="entry name" value="TPPII_GBD"/>
</dbReference>
<dbReference type="GO" id="GO:0004252">
    <property type="term" value="F:serine-type endopeptidase activity"/>
    <property type="evidence" value="ECO:0007669"/>
    <property type="project" value="InterPro"/>
</dbReference>
<dbReference type="InterPro" id="IPR050131">
    <property type="entry name" value="Peptidase_S8_subtilisin-like"/>
</dbReference>
<feature type="region of interest" description="Disordered" evidence="6">
    <location>
        <begin position="715"/>
        <end position="736"/>
    </location>
</feature>
<accession>A0A067JEM8</accession>
<keyword evidence="3" id="KW-0378">Hydrolase</keyword>
<reference evidence="11 12" key="1">
    <citation type="journal article" date="2014" name="PLoS ONE">
        <title>Global Analysis of Gene Expression Profiles in Physic Nut (Jatropha curcas L.) Seedlings Exposed to Salt Stress.</title>
        <authorList>
            <person name="Zhang L."/>
            <person name="Zhang C."/>
            <person name="Wu P."/>
            <person name="Chen Y."/>
            <person name="Li M."/>
            <person name="Jiang H."/>
            <person name="Wu G."/>
        </authorList>
    </citation>
    <scope>NUCLEOTIDE SEQUENCE [LARGE SCALE GENOMIC DNA]</scope>
    <source>
        <strain evidence="12">cv. GZQX0401</strain>
        <tissue evidence="11">Young leaves</tissue>
    </source>
</reference>
<proteinExistence type="inferred from homology"/>
<dbReference type="Gene3D" id="3.40.50.200">
    <property type="entry name" value="Peptidase S8/S53 domain"/>
    <property type="match status" value="1"/>
</dbReference>
<dbReference type="InterPro" id="IPR022229">
    <property type="entry name" value="TPPII_Ig-like-2"/>
</dbReference>
<dbReference type="Proteomes" id="UP000027138">
    <property type="component" value="Unassembled WGS sequence"/>
</dbReference>